<keyword evidence="1" id="KW-0540">Nuclease</keyword>
<dbReference type="Proteomes" id="UP001152795">
    <property type="component" value="Unassembled WGS sequence"/>
</dbReference>
<proteinExistence type="predicted"/>
<keyword evidence="7" id="KW-0695">RNA-directed DNA polymerase</keyword>
<dbReference type="PANTHER" id="PTHR42648:SF11">
    <property type="entry name" value="TRANSPOSON TY4-P GAG-POL POLYPROTEIN"/>
    <property type="match status" value="1"/>
</dbReference>
<keyword evidence="5" id="KW-0460">Magnesium</keyword>
<keyword evidence="3" id="KW-0255">Endonuclease</keyword>
<dbReference type="AlphaFoldDB" id="A0A6S7G131"/>
<evidence type="ECO:0000256" key="9">
    <source>
        <dbReference type="ARBA" id="ARBA00023172"/>
    </source>
</evidence>
<evidence type="ECO:0000256" key="2">
    <source>
        <dbReference type="ARBA" id="ARBA00022723"/>
    </source>
</evidence>
<dbReference type="GO" id="GO:0004519">
    <property type="term" value="F:endonuclease activity"/>
    <property type="evidence" value="ECO:0007669"/>
    <property type="project" value="UniProtKB-KW"/>
</dbReference>
<keyword evidence="8" id="KW-0548">Nucleotidyltransferase</keyword>
<gene>
    <name evidence="10" type="ORF">PACLA_8A032743</name>
</gene>
<name>A0A6S7G131_PARCT</name>
<comment type="caution">
    <text evidence="10">The sequence shown here is derived from an EMBL/GenBank/DDBJ whole genome shotgun (WGS) entry which is preliminary data.</text>
</comment>
<dbReference type="InterPro" id="IPR036397">
    <property type="entry name" value="RNaseH_sf"/>
</dbReference>
<dbReference type="OrthoDB" id="413361at2759"/>
<evidence type="ECO:0000256" key="5">
    <source>
        <dbReference type="ARBA" id="ARBA00022842"/>
    </source>
</evidence>
<dbReference type="GO" id="GO:0006310">
    <property type="term" value="P:DNA recombination"/>
    <property type="evidence" value="ECO:0007669"/>
    <property type="project" value="UniProtKB-KW"/>
</dbReference>
<keyword evidence="9" id="KW-0233">DNA recombination</keyword>
<keyword evidence="11" id="KW-1185">Reference proteome</keyword>
<sequence length="158" mass="17703">MKLSESSVNCVAVALDSRSAKWPQNVLPSRLLLNSVKQVSGSNYTDNIFENDKNNVLDGAEDYLLGGDGEDMYVVKKSEGCDIVDNFADDNSQKCLRSDNGTEFMNGDFQDLLRKRAIKHETSCPNSPHQNGTSERYWRTLFEMARCLLLESGVPKML</sequence>
<evidence type="ECO:0000313" key="10">
    <source>
        <dbReference type="EMBL" id="CAB3983853.1"/>
    </source>
</evidence>
<evidence type="ECO:0000256" key="7">
    <source>
        <dbReference type="ARBA" id="ARBA00022918"/>
    </source>
</evidence>
<dbReference type="PANTHER" id="PTHR42648">
    <property type="entry name" value="TRANSPOSASE, PUTATIVE-RELATED"/>
    <property type="match status" value="1"/>
</dbReference>
<dbReference type="EMBL" id="CACRXK020000665">
    <property type="protein sequence ID" value="CAB3983853.1"/>
    <property type="molecule type" value="Genomic_DNA"/>
</dbReference>
<evidence type="ECO:0000256" key="6">
    <source>
        <dbReference type="ARBA" id="ARBA00022908"/>
    </source>
</evidence>
<evidence type="ECO:0000256" key="4">
    <source>
        <dbReference type="ARBA" id="ARBA00022801"/>
    </source>
</evidence>
<keyword evidence="8" id="KW-0239">DNA-directed DNA polymerase</keyword>
<dbReference type="Gene3D" id="3.30.420.10">
    <property type="entry name" value="Ribonuclease H-like superfamily/Ribonuclease H"/>
    <property type="match status" value="1"/>
</dbReference>
<protein>
    <submittedName>
        <fullName evidence="10">Retrovirus-related pol poly from transposon tnt 1-94</fullName>
    </submittedName>
</protein>
<organism evidence="10 11">
    <name type="scientific">Paramuricea clavata</name>
    <name type="common">Red gorgonian</name>
    <name type="synonym">Violescent sea-whip</name>
    <dbReference type="NCBI Taxonomy" id="317549"/>
    <lineage>
        <taxon>Eukaryota</taxon>
        <taxon>Metazoa</taxon>
        <taxon>Cnidaria</taxon>
        <taxon>Anthozoa</taxon>
        <taxon>Octocorallia</taxon>
        <taxon>Malacalcyonacea</taxon>
        <taxon>Plexauridae</taxon>
        <taxon>Paramuricea</taxon>
    </lineage>
</organism>
<dbReference type="GO" id="GO:0046872">
    <property type="term" value="F:metal ion binding"/>
    <property type="evidence" value="ECO:0007669"/>
    <property type="project" value="UniProtKB-KW"/>
</dbReference>
<dbReference type="InterPro" id="IPR011049">
    <property type="entry name" value="Serralysin-like_metalloprot_C"/>
</dbReference>
<dbReference type="InterPro" id="IPR012337">
    <property type="entry name" value="RNaseH-like_sf"/>
</dbReference>
<evidence type="ECO:0000313" key="11">
    <source>
        <dbReference type="Proteomes" id="UP001152795"/>
    </source>
</evidence>
<dbReference type="PROSITE" id="PS50994">
    <property type="entry name" value="INTEGRASE"/>
    <property type="match status" value="1"/>
</dbReference>
<reference evidence="10" key="1">
    <citation type="submission" date="2020-04" db="EMBL/GenBank/DDBJ databases">
        <authorList>
            <person name="Alioto T."/>
            <person name="Alioto T."/>
            <person name="Gomez Garrido J."/>
        </authorList>
    </citation>
    <scope>NUCLEOTIDE SEQUENCE</scope>
    <source>
        <strain evidence="10">A484AB</strain>
    </source>
</reference>
<keyword evidence="8" id="KW-0808">Transferase</keyword>
<evidence type="ECO:0000256" key="1">
    <source>
        <dbReference type="ARBA" id="ARBA00022722"/>
    </source>
</evidence>
<keyword evidence="4" id="KW-0378">Hydrolase</keyword>
<dbReference type="GO" id="GO:0015074">
    <property type="term" value="P:DNA integration"/>
    <property type="evidence" value="ECO:0007669"/>
    <property type="project" value="UniProtKB-KW"/>
</dbReference>
<dbReference type="InterPro" id="IPR001584">
    <property type="entry name" value="Integrase_cat-core"/>
</dbReference>
<dbReference type="SUPFAM" id="SSF53098">
    <property type="entry name" value="Ribonuclease H-like"/>
    <property type="match status" value="1"/>
</dbReference>
<keyword evidence="6" id="KW-0229">DNA integration</keyword>
<keyword evidence="2" id="KW-0479">Metal-binding</keyword>
<dbReference type="GO" id="GO:0003676">
    <property type="term" value="F:nucleic acid binding"/>
    <property type="evidence" value="ECO:0007669"/>
    <property type="project" value="InterPro"/>
</dbReference>
<evidence type="ECO:0000256" key="3">
    <source>
        <dbReference type="ARBA" id="ARBA00022759"/>
    </source>
</evidence>
<dbReference type="SUPFAM" id="SSF51120">
    <property type="entry name" value="beta-Roll"/>
    <property type="match status" value="1"/>
</dbReference>
<dbReference type="GO" id="GO:0003964">
    <property type="term" value="F:RNA-directed DNA polymerase activity"/>
    <property type="evidence" value="ECO:0007669"/>
    <property type="project" value="UniProtKB-KW"/>
</dbReference>
<evidence type="ECO:0000256" key="8">
    <source>
        <dbReference type="ARBA" id="ARBA00022932"/>
    </source>
</evidence>
<dbReference type="InterPro" id="IPR039537">
    <property type="entry name" value="Retrotran_Ty1/copia-like"/>
</dbReference>
<dbReference type="GO" id="GO:0003887">
    <property type="term" value="F:DNA-directed DNA polymerase activity"/>
    <property type="evidence" value="ECO:0007669"/>
    <property type="project" value="UniProtKB-KW"/>
</dbReference>
<dbReference type="GO" id="GO:0016787">
    <property type="term" value="F:hydrolase activity"/>
    <property type="evidence" value="ECO:0007669"/>
    <property type="project" value="UniProtKB-KW"/>
</dbReference>
<accession>A0A6S7G131</accession>